<accession>A0A437QZA6</accession>
<gene>
    <name evidence="1" type="ORF">EOE67_08115</name>
</gene>
<protein>
    <submittedName>
        <fullName evidence="1">TIGR02444 family protein</fullName>
    </submittedName>
</protein>
<proteinExistence type="predicted"/>
<evidence type="ECO:0000313" key="1">
    <source>
        <dbReference type="EMBL" id="RVU39872.1"/>
    </source>
</evidence>
<name>A0A437QZA6_9GAMM</name>
<keyword evidence="2" id="KW-1185">Reference proteome</keyword>
<dbReference type="Pfam" id="PF09523">
    <property type="entry name" value="DUF2390"/>
    <property type="match status" value="1"/>
</dbReference>
<dbReference type="Proteomes" id="UP000283077">
    <property type="component" value="Unassembled WGS sequence"/>
</dbReference>
<organism evidence="1 2">
    <name type="scientific">Rheinheimera riviphila</name>
    <dbReference type="NCBI Taxonomy" id="1834037"/>
    <lineage>
        <taxon>Bacteria</taxon>
        <taxon>Pseudomonadati</taxon>
        <taxon>Pseudomonadota</taxon>
        <taxon>Gammaproteobacteria</taxon>
        <taxon>Chromatiales</taxon>
        <taxon>Chromatiaceae</taxon>
        <taxon>Rheinheimera</taxon>
    </lineage>
</organism>
<sequence>MPDLNNDQLPWPDPEQFWHWSLALYPGIKPLALQWQDELGVNVNLLLLLLYLQRRQLLLTTTEIESLQQSVQSQQQLFTAPLRQLRRQLPAHLSEPAAASFKQQLLQAELCSEKLEQQQLIQCLHSFPLRAAAPDGTLLPLYLQLLQIDPAPRQQQMFDLDQAAAIVGVPPA</sequence>
<reference evidence="1 2" key="1">
    <citation type="submission" date="2019-01" db="EMBL/GenBank/DDBJ databases">
        <authorList>
            <person name="Chen W.-M."/>
        </authorList>
    </citation>
    <scope>NUCLEOTIDE SEQUENCE [LARGE SCALE GENOMIC DNA]</scope>
    <source>
        <strain evidence="1 2">KYPC3</strain>
    </source>
</reference>
<evidence type="ECO:0000313" key="2">
    <source>
        <dbReference type="Proteomes" id="UP000283077"/>
    </source>
</evidence>
<dbReference type="RefSeq" id="WP_127698576.1">
    <property type="nucleotide sequence ID" value="NZ_SACS01000007.1"/>
</dbReference>
<dbReference type="AlphaFoldDB" id="A0A437QZA6"/>
<dbReference type="EMBL" id="SACS01000007">
    <property type="protein sequence ID" value="RVU39872.1"/>
    <property type="molecule type" value="Genomic_DNA"/>
</dbReference>
<dbReference type="InterPro" id="IPR012659">
    <property type="entry name" value="CHP02444"/>
</dbReference>
<dbReference type="NCBIfam" id="TIGR02444">
    <property type="entry name" value="TIGR02444 family protein"/>
    <property type="match status" value="1"/>
</dbReference>
<comment type="caution">
    <text evidence="1">The sequence shown here is derived from an EMBL/GenBank/DDBJ whole genome shotgun (WGS) entry which is preliminary data.</text>
</comment>
<dbReference type="OrthoDB" id="5795846at2"/>